<dbReference type="EC" id="2.3.1.179" evidence="4"/>
<evidence type="ECO:0000313" key="5">
    <source>
        <dbReference type="Proteomes" id="UP000019464"/>
    </source>
</evidence>
<dbReference type="AlphaFoldDB" id="W9VH36"/>
<dbReference type="RefSeq" id="WP_337588663.1">
    <property type="nucleotide sequence ID" value="NZ_AONB01000018.1"/>
</dbReference>
<sequence length="63" mass="6580">MSSPIVITGMGIVSPLGIHVDAVWQRLLSGVSGILPIEHFDTSDFPVQIAGLVPSQLQDPKGG</sequence>
<dbReference type="InterPro" id="IPR014030">
    <property type="entry name" value="Ketoacyl_synth_N"/>
</dbReference>
<gene>
    <name evidence="4" type="primary">fabF_3</name>
    <name evidence="4" type="ORF">D791_03113</name>
</gene>
<reference evidence="5" key="1">
    <citation type="submission" date="2012-11" db="EMBL/GenBank/DDBJ databases">
        <authorList>
            <person name="Singh A."/>
            <person name="Pinnaka A.K."/>
            <person name="Vaidya B."/>
        </authorList>
    </citation>
    <scope>NUCLEOTIDE SEQUENCE [LARGE SCALE GENOMIC DNA]</scope>
    <source>
        <strain evidence="5">AK23</strain>
    </source>
</reference>
<reference evidence="4 5" key="2">
    <citation type="journal article" date="2015" name="Syst. Appl. Microbiol.">
        <title>Nitrincola nitratireducens sp. nov. isolated from a haloalkaline crater lake.</title>
        <authorList>
            <person name="Singh A."/>
            <person name="Vaidya B."/>
            <person name="Tanuku N.R."/>
            <person name="Pinnaka A.K."/>
        </authorList>
    </citation>
    <scope>NUCLEOTIDE SEQUENCE [LARGE SCALE GENOMIC DNA]</scope>
    <source>
        <strain evidence="4 5">AK23</strain>
    </source>
</reference>
<keyword evidence="2 4" id="KW-0808">Transferase</keyword>
<dbReference type="STRING" id="1229521.D791_03113"/>
<dbReference type="Proteomes" id="UP000019464">
    <property type="component" value="Unassembled WGS sequence"/>
</dbReference>
<dbReference type="PANTHER" id="PTHR11712:SF336">
    <property type="entry name" value="3-OXOACYL-[ACYL-CARRIER-PROTEIN] SYNTHASE, MITOCHONDRIAL"/>
    <property type="match status" value="1"/>
</dbReference>
<keyword evidence="5" id="KW-1185">Reference proteome</keyword>
<dbReference type="Gene3D" id="3.40.47.10">
    <property type="match status" value="1"/>
</dbReference>
<dbReference type="InterPro" id="IPR000794">
    <property type="entry name" value="Beta-ketoacyl_synthase"/>
</dbReference>
<proteinExistence type="predicted"/>
<evidence type="ECO:0000256" key="2">
    <source>
        <dbReference type="ARBA" id="ARBA00022679"/>
    </source>
</evidence>
<organism evidence="4 5">
    <name type="scientific">Nitrincola nitratireducens</name>
    <dbReference type="NCBI Taxonomy" id="1229521"/>
    <lineage>
        <taxon>Bacteria</taxon>
        <taxon>Pseudomonadati</taxon>
        <taxon>Pseudomonadota</taxon>
        <taxon>Gammaproteobacteria</taxon>
        <taxon>Oceanospirillales</taxon>
        <taxon>Oceanospirillaceae</taxon>
        <taxon>Nitrincola</taxon>
    </lineage>
</organism>
<dbReference type="Pfam" id="PF00109">
    <property type="entry name" value="ketoacyl-synt"/>
    <property type="match status" value="1"/>
</dbReference>
<dbReference type="EMBL" id="AONB01000018">
    <property type="protein sequence ID" value="EXJ09960.1"/>
    <property type="molecule type" value="Genomic_DNA"/>
</dbReference>
<comment type="caution">
    <text evidence="4">The sequence shown here is derived from an EMBL/GenBank/DDBJ whole genome shotgun (WGS) entry which is preliminary data.</text>
</comment>
<evidence type="ECO:0000313" key="4">
    <source>
        <dbReference type="EMBL" id="EXJ09960.1"/>
    </source>
</evidence>
<evidence type="ECO:0000259" key="3">
    <source>
        <dbReference type="Pfam" id="PF00109"/>
    </source>
</evidence>
<keyword evidence="4" id="KW-0012">Acyltransferase</keyword>
<dbReference type="SUPFAM" id="SSF53901">
    <property type="entry name" value="Thiolase-like"/>
    <property type="match status" value="1"/>
</dbReference>
<accession>W9VH36</accession>
<feature type="domain" description="Beta-ketoacyl synthase-like N-terminal" evidence="3">
    <location>
        <begin position="3"/>
        <end position="56"/>
    </location>
</feature>
<evidence type="ECO:0000256" key="1">
    <source>
        <dbReference type="ARBA" id="ARBA00005189"/>
    </source>
</evidence>
<name>W9VH36_9GAMM</name>
<comment type="pathway">
    <text evidence="1">Lipid metabolism.</text>
</comment>
<protein>
    <submittedName>
        <fullName evidence="4">3-oxoacyl-[acyl-carrier-protein] synthase 2</fullName>
        <ecNumber evidence="4">2.3.1.179</ecNumber>
    </submittedName>
</protein>
<dbReference type="InterPro" id="IPR016039">
    <property type="entry name" value="Thiolase-like"/>
</dbReference>
<dbReference type="GO" id="GO:0004315">
    <property type="term" value="F:3-oxoacyl-[acyl-carrier-protein] synthase activity"/>
    <property type="evidence" value="ECO:0007669"/>
    <property type="project" value="UniProtKB-EC"/>
</dbReference>
<dbReference type="PANTHER" id="PTHR11712">
    <property type="entry name" value="POLYKETIDE SYNTHASE-RELATED"/>
    <property type="match status" value="1"/>
</dbReference>
<dbReference type="GO" id="GO:0006633">
    <property type="term" value="P:fatty acid biosynthetic process"/>
    <property type="evidence" value="ECO:0007669"/>
    <property type="project" value="TreeGrafter"/>
</dbReference>